<dbReference type="STRING" id="767452.AVL62_06120"/>
<dbReference type="Gene3D" id="2.60.200.20">
    <property type="match status" value="1"/>
</dbReference>
<dbReference type="CDD" id="cd00060">
    <property type="entry name" value="FHA"/>
    <property type="match status" value="1"/>
</dbReference>
<dbReference type="AlphaFoldDB" id="A0A0W8IH67"/>
<keyword evidence="1" id="KW-0597">Phosphoprotein</keyword>
<evidence type="ECO:0000256" key="6">
    <source>
        <dbReference type="SAM" id="Phobius"/>
    </source>
</evidence>
<feature type="domain" description="FtsK" evidence="8">
    <location>
        <begin position="558"/>
        <end position="740"/>
    </location>
</feature>
<keyword evidence="6" id="KW-0812">Transmembrane</keyword>
<evidence type="ECO:0000256" key="3">
    <source>
        <dbReference type="ARBA" id="ARBA00022840"/>
    </source>
</evidence>
<dbReference type="Pfam" id="PF01580">
    <property type="entry name" value="FtsK_SpoIIIE"/>
    <property type="match status" value="1"/>
</dbReference>
<dbReference type="PROSITE" id="PS50006">
    <property type="entry name" value="FHA_DOMAIN"/>
    <property type="match status" value="1"/>
</dbReference>
<dbReference type="Pfam" id="PF00498">
    <property type="entry name" value="FHA"/>
    <property type="match status" value="1"/>
</dbReference>
<dbReference type="CDD" id="cd01127">
    <property type="entry name" value="TrwB_TraG_TraD_VirD4"/>
    <property type="match status" value="1"/>
</dbReference>
<keyword evidence="10" id="KW-1185">Reference proteome</keyword>
<evidence type="ECO:0000259" key="8">
    <source>
        <dbReference type="PROSITE" id="PS50901"/>
    </source>
</evidence>
<dbReference type="PANTHER" id="PTHR22683">
    <property type="entry name" value="SPORULATION PROTEIN RELATED"/>
    <property type="match status" value="1"/>
</dbReference>
<name>A0A0W8IH67_9MICO</name>
<evidence type="ECO:0008006" key="11">
    <source>
        <dbReference type="Google" id="ProtNLM"/>
    </source>
</evidence>
<evidence type="ECO:0000313" key="9">
    <source>
        <dbReference type="EMBL" id="KUG59257.1"/>
    </source>
</evidence>
<dbReference type="SUPFAM" id="SSF52540">
    <property type="entry name" value="P-loop containing nucleoside triphosphate hydrolases"/>
    <property type="match status" value="2"/>
</dbReference>
<keyword evidence="6" id="KW-1133">Transmembrane helix</keyword>
<keyword evidence="2 4" id="KW-0547">Nucleotide-binding</keyword>
<dbReference type="InterPro" id="IPR002543">
    <property type="entry name" value="FtsK_dom"/>
</dbReference>
<dbReference type="SMART" id="SM00240">
    <property type="entry name" value="FHA"/>
    <property type="match status" value="1"/>
</dbReference>
<evidence type="ECO:0000256" key="5">
    <source>
        <dbReference type="SAM" id="MobiDB-lite"/>
    </source>
</evidence>
<keyword evidence="6" id="KW-0472">Membrane</keyword>
<feature type="binding site" evidence="4">
    <location>
        <begin position="576"/>
        <end position="583"/>
    </location>
    <ligand>
        <name>ATP</name>
        <dbReference type="ChEBI" id="CHEBI:30616"/>
    </ligand>
</feature>
<feature type="compositionally biased region" description="Basic and acidic residues" evidence="5">
    <location>
        <begin position="50"/>
        <end position="63"/>
    </location>
</feature>
<dbReference type="SUPFAM" id="SSF49879">
    <property type="entry name" value="SMAD/FHA domain"/>
    <property type="match status" value="1"/>
</dbReference>
<dbReference type="SMART" id="SM00382">
    <property type="entry name" value="AAA"/>
    <property type="match status" value="3"/>
</dbReference>
<organism evidence="9 10">
    <name type="scientific">Serinicoccus chungangensis</name>
    <dbReference type="NCBI Taxonomy" id="767452"/>
    <lineage>
        <taxon>Bacteria</taxon>
        <taxon>Bacillati</taxon>
        <taxon>Actinomycetota</taxon>
        <taxon>Actinomycetes</taxon>
        <taxon>Micrococcales</taxon>
        <taxon>Ornithinimicrobiaceae</taxon>
        <taxon>Serinicoccus</taxon>
    </lineage>
</organism>
<dbReference type="Gene3D" id="3.40.50.300">
    <property type="entry name" value="P-loop containing nucleotide triphosphate hydrolases"/>
    <property type="match status" value="2"/>
</dbReference>
<protein>
    <recommendedName>
        <fullName evidence="11">Cell division protein FtsK</fullName>
    </recommendedName>
</protein>
<feature type="domain" description="FHA" evidence="7">
    <location>
        <begin position="116"/>
        <end position="158"/>
    </location>
</feature>
<dbReference type="InterPro" id="IPR008984">
    <property type="entry name" value="SMAD_FHA_dom_sf"/>
</dbReference>
<comment type="caution">
    <text evidence="9">The sequence shown here is derived from an EMBL/GenBank/DDBJ whole genome shotgun (WGS) entry which is preliminary data.</text>
</comment>
<accession>A0A0W8IH67</accession>
<evidence type="ECO:0000256" key="4">
    <source>
        <dbReference type="PROSITE-ProRule" id="PRU00289"/>
    </source>
</evidence>
<dbReference type="InterPro" id="IPR000253">
    <property type="entry name" value="FHA_dom"/>
</dbReference>
<gene>
    <name evidence="9" type="ORF">AVL62_06120</name>
</gene>
<evidence type="ECO:0000259" key="7">
    <source>
        <dbReference type="PROSITE" id="PS50006"/>
    </source>
</evidence>
<dbReference type="GO" id="GO:0005524">
    <property type="term" value="F:ATP binding"/>
    <property type="evidence" value="ECO:0007669"/>
    <property type="project" value="UniProtKB-UniRule"/>
</dbReference>
<feature type="transmembrane region" description="Helical" evidence="6">
    <location>
        <begin position="236"/>
        <end position="253"/>
    </location>
</feature>
<dbReference type="EMBL" id="LQBL01000002">
    <property type="protein sequence ID" value="KUG59257.1"/>
    <property type="molecule type" value="Genomic_DNA"/>
</dbReference>
<dbReference type="PANTHER" id="PTHR22683:SF1">
    <property type="entry name" value="TYPE VII SECRETION SYSTEM PROTEIN ESSC"/>
    <property type="match status" value="1"/>
</dbReference>
<evidence type="ECO:0000256" key="2">
    <source>
        <dbReference type="ARBA" id="ARBA00022741"/>
    </source>
</evidence>
<sequence length="1266" mass="133601">MDNVGGAGIDLRTMGLMRVIVTRVADRRVEHLAVQAPDDATEQELARRLDTSARDQPVGEHRGPRIPLVHGADLDPVPEARTPSTPGVTSAGVPRLVVATGPDAGGTAPLPPGRWVTLGRDPRCDLTIADPGLSRRHVRVRQDRDGVRVEDLGSTNGVTWESGLDGEDRRWPPGDRLLVGASGVVLVPRPPAPIRQVLVGGRLEVEPWPRPTTTVPTREFSTPAPPDRRRVRPPSAWAWSLPLVVALAVAVVLRMPWLLLFGLLGPAMVLGHHLGDRRTARLEHEEGRAAHEVARAAHRAQAEVCLQQELDRLRQQHPGLVSVVTSLNPHPSVALWQCAAEPLTVTLGEHVRDSGVRLEGEPLRHLAAPLPLTFEGPLVLAGDRATRDGLARALLLQLATAYPPGTWTLVVDPDRPPGATWDLLAWLPHTRTADDRVDGLPVVWGRDLVLVEDLSQAPAGATRVQLLGPTDAVLQLPGQPDLPFRPTTLGLARARSLARTLAPLQARRAADADDGTPALPGEAPPLGAIVAWPATPDEAVSGWRRPGTDVPLGTDASGSPVTVDLVRDGPHALVAGTTGSGKSELLRTLITGLALRSSPADLALLLVDFKGGSSLGDCARLPHVTGMVTDLDPHLAARVLTSLQAELTHREARLAEAGVKDARDLPGLPRLVVVIDEFRVLAEEVPEVMSGLVRLAAVGRSLGVHLVLATQRPAGVVGADLRANVNLRIALRVRDGTDSQDVIETPAAALLPEGRPGLALWRTGADAPRAVQVARVGPPARGGSSWQVTITDDVWAARRVLERGEEQGPGEDGLGTVAEVLRAAARQLGAGPPVVWHPPLPAHLDAVPDAPGAWALADLPARQRREPLSWSPTEHLAVVGAARSGRSTTLRSVLSRTPGAWLVVLDLGRSLEATELRRHPGLLAWVEPDDLAHGLRVLDRLDDLVRSRLAEGATGRDPVVLAVDGWDRFVDLVEGLERGRAEEVALRILREGPAAGVVGLVTGDRSLLFGKVSSLLPHTWAHRLNDPGDLLMTGLRPHQVPVDHPPGRLVGMRDGVEAHVALPADAVGDPPPGAPPVVCRPLPRRWSPSGPRPAWAVGGDEAGPLARPDGSVLVLGPPGSGRSHALALLQAGRTPVLVDPTAPSGRDELEDLLAGAGPGGLVVVDDAHLLAGTPLEDVLVQAVTAYRLDLVVAADIDAAAGAFRGLVPLAARHRTGLLLQPTSPGQGSLLGVGVPVGDLPLPGRGVLVQRGRCTRVQLAAPDLGKG</sequence>
<feature type="region of interest" description="Disordered" evidence="5">
    <location>
        <begin position="50"/>
        <end position="91"/>
    </location>
</feature>
<feature type="region of interest" description="Disordered" evidence="5">
    <location>
        <begin position="209"/>
        <end position="231"/>
    </location>
</feature>
<dbReference type="InterPro" id="IPR003593">
    <property type="entry name" value="AAA+_ATPase"/>
</dbReference>
<dbReference type="InterPro" id="IPR050206">
    <property type="entry name" value="FtsK/SpoIIIE/SftA"/>
</dbReference>
<keyword evidence="3 4" id="KW-0067">ATP-binding</keyword>
<dbReference type="PROSITE" id="PS50901">
    <property type="entry name" value="FTSK"/>
    <property type="match status" value="1"/>
</dbReference>
<dbReference type="Proteomes" id="UP000054837">
    <property type="component" value="Unassembled WGS sequence"/>
</dbReference>
<reference evidence="9 10" key="1">
    <citation type="submission" date="2015-12" db="EMBL/GenBank/DDBJ databases">
        <title>Serinicoccus chungangenesis strain CD08_5 genome sequencing and assembly.</title>
        <authorList>
            <person name="Chander A.M."/>
            <person name="Kaur G."/>
            <person name="Nair G.R."/>
            <person name="Dhawan D.K."/>
            <person name="Kochhar R.K."/>
            <person name="Mayilraj S."/>
            <person name="Bhadada S.K."/>
        </authorList>
    </citation>
    <scope>NUCLEOTIDE SEQUENCE [LARGE SCALE GENOMIC DNA]</scope>
    <source>
        <strain evidence="9 10">CD08_5</strain>
    </source>
</reference>
<evidence type="ECO:0000313" key="10">
    <source>
        <dbReference type="Proteomes" id="UP000054837"/>
    </source>
</evidence>
<dbReference type="InterPro" id="IPR027417">
    <property type="entry name" value="P-loop_NTPase"/>
</dbReference>
<proteinExistence type="predicted"/>
<evidence type="ECO:0000256" key="1">
    <source>
        <dbReference type="ARBA" id="ARBA00022553"/>
    </source>
</evidence>
<dbReference type="GO" id="GO:0003677">
    <property type="term" value="F:DNA binding"/>
    <property type="evidence" value="ECO:0007669"/>
    <property type="project" value="InterPro"/>
</dbReference>